<name>A0A2N5EDI5_9GAMM</name>
<organism evidence="5 6">
    <name type="scientific">Chimaeribacter coloradensis</name>
    <dbReference type="NCBI Taxonomy" id="2060068"/>
    <lineage>
        <taxon>Bacteria</taxon>
        <taxon>Pseudomonadati</taxon>
        <taxon>Pseudomonadota</taxon>
        <taxon>Gammaproteobacteria</taxon>
        <taxon>Enterobacterales</taxon>
        <taxon>Yersiniaceae</taxon>
        <taxon>Chimaeribacter</taxon>
    </lineage>
</organism>
<proteinExistence type="inferred from homology"/>
<evidence type="ECO:0000259" key="4">
    <source>
        <dbReference type="PROSITE" id="PS50405"/>
    </source>
</evidence>
<dbReference type="CDD" id="cd03047">
    <property type="entry name" value="GST_N_2"/>
    <property type="match status" value="1"/>
</dbReference>
<dbReference type="Pfam" id="PF14497">
    <property type="entry name" value="GST_C_3"/>
    <property type="match status" value="1"/>
</dbReference>
<dbReference type="SFLD" id="SFLDS00019">
    <property type="entry name" value="Glutathione_Transferase_(cytos"/>
    <property type="match status" value="1"/>
</dbReference>
<dbReference type="SFLD" id="SFLDG00358">
    <property type="entry name" value="Main_(cytGST)"/>
    <property type="match status" value="1"/>
</dbReference>
<dbReference type="Gene3D" id="1.20.1050.10">
    <property type="match status" value="1"/>
</dbReference>
<keyword evidence="6" id="KW-1185">Reference proteome</keyword>
<dbReference type="InterPro" id="IPR004046">
    <property type="entry name" value="GST_C"/>
</dbReference>
<evidence type="ECO:0000313" key="5">
    <source>
        <dbReference type="EMBL" id="PLR40577.1"/>
    </source>
</evidence>
<dbReference type="AlphaFoldDB" id="A0A2N5EDI5"/>
<sequence>MLTILGRTSSINVRKVLWTCDELALDYQQEMWGHGFQSTHQPAFLALNPNAQVPVLRDGEFVLWESNAICRYLAGGPPGSALYPQERRARADVDRWMDWQLGDLNSAWRYLFNARMRNTPAEPDRTLLAESEASWNHHLTLLARRLEQTGAYVTGHEFTLADIVLGLSVHRWLMTPVSRPSLPAIDRYYDRLRERPAFARYATQQWP</sequence>
<dbReference type="Pfam" id="PF02798">
    <property type="entry name" value="GST_N"/>
    <property type="match status" value="1"/>
</dbReference>
<accession>A0A2N5EDI5</accession>
<evidence type="ECO:0000313" key="6">
    <source>
        <dbReference type="Proteomes" id="UP000234503"/>
    </source>
</evidence>
<dbReference type="GO" id="GO:0016740">
    <property type="term" value="F:transferase activity"/>
    <property type="evidence" value="ECO:0007669"/>
    <property type="project" value="UniProtKB-KW"/>
</dbReference>
<reference evidence="5 6" key="1">
    <citation type="submission" date="2017-12" db="EMBL/GenBank/DDBJ databases">
        <title>Characterization of six clinical isolates of Enterochimera gen. nov., a novel genus of the Yersiniaciae family and the three species Enterochimera arupensis sp. nov., Enterochimera coloradensis sp. nov, and Enterochimera californica sp. nov.</title>
        <authorList>
            <person name="Rossi A."/>
            <person name="Fisher M."/>
        </authorList>
    </citation>
    <scope>NUCLEOTIDE SEQUENCE [LARGE SCALE GENOMIC DNA]</scope>
    <source>
        <strain evidence="6">2016-Iso4</strain>
    </source>
</reference>
<keyword evidence="2 5" id="KW-0808">Transferase</keyword>
<dbReference type="InterPro" id="IPR040079">
    <property type="entry name" value="Glutathione_S-Trfase"/>
</dbReference>
<evidence type="ECO:0000259" key="3">
    <source>
        <dbReference type="PROSITE" id="PS50404"/>
    </source>
</evidence>
<dbReference type="InterPro" id="IPR036249">
    <property type="entry name" value="Thioredoxin-like_sf"/>
</dbReference>
<dbReference type="InterPro" id="IPR010987">
    <property type="entry name" value="Glutathione-S-Trfase_C-like"/>
</dbReference>
<comment type="similarity">
    <text evidence="1">Belongs to the GST superfamily.</text>
</comment>
<dbReference type="Gene3D" id="3.40.30.10">
    <property type="entry name" value="Glutaredoxin"/>
    <property type="match status" value="1"/>
</dbReference>
<protein>
    <submittedName>
        <fullName evidence="5">Glutathione S-transferase</fullName>
    </submittedName>
</protein>
<dbReference type="RefSeq" id="WP_101822081.1">
    <property type="nucleotide sequence ID" value="NZ_PJZH01000001.1"/>
</dbReference>
<comment type="caution">
    <text evidence="5">The sequence shown here is derived from an EMBL/GenBank/DDBJ whole genome shotgun (WGS) entry which is preliminary data.</text>
</comment>
<dbReference type="FunFam" id="3.40.30.10:FF:000039">
    <property type="entry name" value="Glutathione S-transferase domain"/>
    <property type="match status" value="1"/>
</dbReference>
<dbReference type="Proteomes" id="UP000234503">
    <property type="component" value="Unassembled WGS sequence"/>
</dbReference>
<feature type="domain" description="GST C-terminal" evidence="4">
    <location>
        <begin position="86"/>
        <end position="207"/>
    </location>
</feature>
<dbReference type="PROSITE" id="PS50405">
    <property type="entry name" value="GST_CTER"/>
    <property type="match status" value="1"/>
</dbReference>
<feature type="domain" description="GST N-terminal" evidence="3">
    <location>
        <begin position="1"/>
        <end position="81"/>
    </location>
</feature>
<dbReference type="PANTHER" id="PTHR44051">
    <property type="entry name" value="GLUTATHIONE S-TRANSFERASE-RELATED"/>
    <property type="match status" value="1"/>
</dbReference>
<dbReference type="SFLD" id="SFLDG01150">
    <property type="entry name" value="Main.1:_Beta-like"/>
    <property type="match status" value="1"/>
</dbReference>
<evidence type="ECO:0000256" key="2">
    <source>
        <dbReference type="ARBA" id="ARBA00022679"/>
    </source>
</evidence>
<dbReference type="OrthoDB" id="5958450at2"/>
<dbReference type="PANTHER" id="PTHR44051:SF19">
    <property type="entry name" value="DISULFIDE-BOND OXIDOREDUCTASE YFCG"/>
    <property type="match status" value="1"/>
</dbReference>
<dbReference type="PROSITE" id="PS50404">
    <property type="entry name" value="GST_NTER"/>
    <property type="match status" value="1"/>
</dbReference>
<gene>
    <name evidence="5" type="ORF">CYR32_02230</name>
</gene>
<dbReference type="InterPro" id="IPR004045">
    <property type="entry name" value="Glutathione_S-Trfase_N"/>
</dbReference>
<dbReference type="InterPro" id="IPR036282">
    <property type="entry name" value="Glutathione-S-Trfase_C_sf"/>
</dbReference>
<dbReference type="SUPFAM" id="SSF52833">
    <property type="entry name" value="Thioredoxin-like"/>
    <property type="match status" value="1"/>
</dbReference>
<dbReference type="SUPFAM" id="SSF47616">
    <property type="entry name" value="GST C-terminal domain-like"/>
    <property type="match status" value="1"/>
</dbReference>
<dbReference type="EMBL" id="PJZH01000001">
    <property type="protein sequence ID" value="PLR40577.1"/>
    <property type="molecule type" value="Genomic_DNA"/>
</dbReference>
<evidence type="ECO:0000256" key="1">
    <source>
        <dbReference type="ARBA" id="ARBA00007409"/>
    </source>
</evidence>